<sequence>MMGSQWMICTVQRVIAALAVFTLGRAAACLCAGDAGGDPWNALVQASWDVANEIDSLYCGSCQSQRALRCACVFLLACAVRWLNLAPRSSLSSGDDDIEPPHLKSKSRQRDIPTPSRACGRTQSPRRQILGPAESSEELQLLVLVNTASPEELRRLSGWAKLDYMDSAIVEKILSARRETTIETLDDLVRIVGIRRAYVVNALLQSLIRS</sequence>
<comment type="caution">
    <text evidence="3">The sequence shown here is derived from an EMBL/GenBank/DDBJ whole genome shotgun (WGS) entry which is preliminary data.</text>
</comment>
<organism evidence="3 4">
    <name type="scientific">Symbiodinium pilosum</name>
    <name type="common">Dinoflagellate</name>
    <dbReference type="NCBI Taxonomy" id="2952"/>
    <lineage>
        <taxon>Eukaryota</taxon>
        <taxon>Sar</taxon>
        <taxon>Alveolata</taxon>
        <taxon>Dinophyceae</taxon>
        <taxon>Suessiales</taxon>
        <taxon>Symbiodiniaceae</taxon>
        <taxon>Symbiodinium</taxon>
    </lineage>
</organism>
<gene>
    <name evidence="3" type="ORF">SPIL2461_LOCUS17590</name>
</gene>
<name>A0A812W2W9_SYMPI</name>
<feature type="region of interest" description="Disordered" evidence="1">
    <location>
        <begin position="89"/>
        <end position="124"/>
    </location>
</feature>
<feature type="signal peptide" evidence="2">
    <location>
        <begin position="1"/>
        <end position="28"/>
    </location>
</feature>
<accession>A0A812W2W9</accession>
<feature type="chain" id="PRO_5032593774" evidence="2">
    <location>
        <begin position="29"/>
        <end position="210"/>
    </location>
</feature>
<dbReference type="Proteomes" id="UP000649617">
    <property type="component" value="Unassembled WGS sequence"/>
</dbReference>
<keyword evidence="2" id="KW-0732">Signal</keyword>
<evidence type="ECO:0000256" key="1">
    <source>
        <dbReference type="SAM" id="MobiDB-lite"/>
    </source>
</evidence>
<evidence type="ECO:0000313" key="4">
    <source>
        <dbReference type="Proteomes" id="UP000649617"/>
    </source>
</evidence>
<dbReference type="AlphaFoldDB" id="A0A812W2W9"/>
<protein>
    <submittedName>
        <fullName evidence="3">Uncharacterized protein</fullName>
    </submittedName>
</protein>
<reference evidence="3" key="1">
    <citation type="submission" date="2021-02" db="EMBL/GenBank/DDBJ databases">
        <authorList>
            <person name="Dougan E. K."/>
            <person name="Rhodes N."/>
            <person name="Thang M."/>
            <person name="Chan C."/>
        </authorList>
    </citation>
    <scope>NUCLEOTIDE SEQUENCE</scope>
</reference>
<evidence type="ECO:0000256" key="2">
    <source>
        <dbReference type="SAM" id="SignalP"/>
    </source>
</evidence>
<dbReference type="EMBL" id="CAJNIZ010043249">
    <property type="protein sequence ID" value="CAE7655334.1"/>
    <property type="molecule type" value="Genomic_DNA"/>
</dbReference>
<keyword evidence="4" id="KW-1185">Reference proteome</keyword>
<evidence type="ECO:0000313" key="3">
    <source>
        <dbReference type="EMBL" id="CAE7655334.1"/>
    </source>
</evidence>
<proteinExistence type="predicted"/>